<protein>
    <submittedName>
        <fullName evidence="8">Nramp family divalent metal transporter</fullName>
    </submittedName>
</protein>
<evidence type="ECO:0000256" key="5">
    <source>
        <dbReference type="ARBA" id="ARBA00022989"/>
    </source>
</evidence>
<evidence type="ECO:0000313" key="8">
    <source>
        <dbReference type="EMBL" id="MEK0082441.1"/>
    </source>
</evidence>
<evidence type="ECO:0000256" key="3">
    <source>
        <dbReference type="ARBA" id="ARBA00022692"/>
    </source>
</evidence>
<feature type="transmembrane region" description="Helical" evidence="7">
    <location>
        <begin position="352"/>
        <end position="371"/>
    </location>
</feature>
<keyword evidence="9" id="KW-1185">Reference proteome</keyword>
<evidence type="ECO:0000256" key="2">
    <source>
        <dbReference type="ARBA" id="ARBA00022448"/>
    </source>
</evidence>
<keyword evidence="4" id="KW-0769">Symport</keyword>
<keyword evidence="6 7" id="KW-0472">Membrane</keyword>
<feature type="transmembrane region" description="Helical" evidence="7">
    <location>
        <begin position="57"/>
        <end position="80"/>
    </location>
</feature>
<feature type="transmembrane region" description="Helical" evidence="7">
    <location>
        <begin position="203"/>
        <end position="222"/>
    </location>
</feature>
<comment type="subcellular location">
    <subcellularLocation>
        <location evidence="1">Membrane</location>
        <topology evidence="1">Multi-pass membrane protein</topology>
    </subcellularLocation>
</comment>
<evidence type="ECO:0000256" key="4">
    <source>
        <dbReference type="ARBA" id="ARBA00022847"/>
    </source>
</evidence>
<evidence type="ECO:0000256" key="1">
    <source>
        <dbReference type="ARBA" id="ARBA00004141"/>
    </source>
</evidence>
<evidence type="ECO:0000256" key="6">
    <source>
        <dbReference type="ARBA" id="ARBA00023136"/>
    </source>
</evidence>
<feature type="transmembrane region" description="Helical" evidence="7">
    <location>
        <begin position="259"/>
        <end position="282"/>
    </location>
</feature>
<gene>
    <name evidence="8" type="ORF">U1T56_04715</name>
</gene>
<dbReference type="Proteomes" id="UP001375743">
    <property type="component" value="Unassembled WGS sequence"/>
</dbReference>
<sequence>MSGENMRAMDRARAGRSPVVGPSKPRLLAVLGPGLISGAANDDPTAIATYAQAGARFGYGLCWVVLLVYPLMVVVQVISARVGRTTGRGLAGNIRRYQPAWLLHVCVGLLLPANIVAIAADLSVMADALRLLIGGPRLPYVLLIGTVCVVTQVFMQYTRYVAVLKWTTLSLLAYVASVLLVNVPWGEVARSIVLPPLAFDGDYLASIVAIFGVALSPYLYFWQASQEAEDQRVKPLREPLVEAPEQAPRAIERIRLDTYAGMAVASLVGLAIMITTAATLHAEGRTGIATSLEAAEALRPVAGPLAFAVFAAGIIGTGLLAIPVLAGSVAYAIGEARRWPVGLARQPLEAKAFYGTVAVATLIGAALNFTGLDPIRALYWSAVLNGVVAVPVLAMMLKLAAHPEVMGELAIPKGLRLGGWVAVAVTALGVVAMIATSVPGLLS</sequence>
<feature type="transmembrane region" description="Helical" evidence="7">
    <location>
        <begin position="162"/>
        <end position="183"/>
    </location>
</feature>
<name>A0ABU8XNK7_9PROT</name>
<evidence type="ECO:0000313" key="9">
    <source>
        <dbReference type="Proteomes" id="UP001375743"/>
    </source>
</evidence>
<reference evidence="8 9" key="1">
    <citation type="submission" date="2024-01" db="EMBL/GenBank/DDBJ databases">
        <title>Multi-omics insights into the function and evolution of sodium benzoate biodegradation pathways in Benzoatithermus flavus gen. nov., sp. nov. from hot spring.</title>
        <authorList>
            <person name="Hu C.-J."/>
            <person name="Li W.-J."/>
        </authorList>
    </citation>
    <scope>NUCLEOTIDE SEQUENCE [LARGE SCALE GENOMIC DNA]</scope>
    <source>
        <strain evidence="8 9">SYSU G07066</strain>
    </source>
</reference>
<organism evidence="8 9">
    <name type="scientific">Benzoatithermus flavus</name>
    <dbReference type="NCBI Taxonomy" id="3108223"/>
    <lineage>
        <taxon>Bacteria</taxon>
        <taxon>Pseudomonadati</taxon>
        <taxon>Pseudomonadota</taxon>
        <taxon>Alphaproteobacteria</taxon>
        <taxon>Geminicoccales</taxon>
        <taxon>Geminicoccaceae</taxon>
        <taxon>Benzoatithermus</taxon>
    </lineage>
</organism>
<accession>A0ABU8XNK7</accession>
<keyword evidence="5 7" id="KW-1133">Transmembrane helix</keyword>
<dbReference type="EMBL" id="JBBLZC010000003">
    <property type="protein sequence ID" value="MEK0082441.1"/>
    <property type="molecule type" value="Genomic_DNA"/>
</dbReference>
<dbReference type="PANTHER" id="PTHR11706:SF33">
    <property type="entry name" value="NATURAL RESISTANCE-ASSOCIATED MACROPHAGE PROTEIN 2"/>
    <property type="match status" value="1"/>
</dbReference>
<proteinExistence type="predicted"/>
<feature type="transmembrane region" description="Helical" evidence="7">
    <location>
        <begin position="101"/>
        <end position="126"/>
    </location>
</feature>
<dbReference type="PANTHER" id="PTHR11706">
    <property type="entry name" value="SOLUTE CARRIER PROTEIN FAMILY 11 MEMBER"/>
    <property type="match status" value="1"/>
</dbReference>
<dbReference type="Pfam" id="PF01566">
    <property type="entry name" value="Nramp"/>
    <property type="match status" value="1"/>
</dbReference>
<feature type="transmembrane region" description="Helical" evidence="7">
    <location>
        <begin position="138"/>
        <end position="155"/>
    </location>
</feature>
<dbReference type="NCBIfam" id="NF037982">
    <property type="entry name" value="Nramp_1"/>
    <property type="match status" value="1"/>
</dbReference>
<keyword evidence="3 7" id="KW-0812">Transmembrane</keyword>
<evidence type="ECO:0000256" key="7">
    <source>
        <dbReference type="SAM" id="Phobius"/>
    </source>
</evidence>
<feature type="transmembrane region" description="Helical" evidence="7">
    <location>
        <begin position="417"/>
        <end position="442"/>
    </location>
</feature>
<feature type="transmembrane region" description="Helical" evidence="7">
    <location>
        <begin position="302"/>
        <end position="331"/>
    </location>
</feature>
<feature type="transmembrane region" description="Helical" evidence="7">
    <location>
        <begin position="377"/>
        <end position="397"/>
    </location>
</feature>
<dbReference type="InterPro" id="IPR001046">
    <property type="entry name" value="NRAMP_fam"/>
</dbReference>
<keyword evidence="2" id="KW-0813">Transport</keyword>
<comment type="caution">
    <text evidence="8">The sequence shown here is derived from an EMBL/GenBank/DDBJ whole genome shotgun (WGS) entry which is preliminary data.</text>
</comment>